<feature type="transmembrane region" description="Helical" evidence="1">
    <location>
        <begin position="143"/>
        <end position="165"/>
    </location>
</feature>
<name>A0A2S8FKG8_9BACT</name>
<keyword evidence="1" id="KW-1133">Transmembrane helix</keyword>
<dbReference type="AlphaFoldDB" id="A0A2S8FKG8"/>
<evidence type="ECO:0000313" key="3">
    <source>
        <dbReference type="Proteomes" id="UP000238322"/>
    </source>
</evidence>
<feature type="transmembrane region" description="Helical" evidence="1">
    <location>
        <begin position="29"/>
        <end position="48"/>
    </location>
</feature>
<accession>A0A2S8FKG8</accession>
<gene>
    <name evidence="2" type="ORF">C5Y83_21005</name>
</gene>
<dbReference type="Proteomes" id="UP000238322">
    <property type="component" value="Unassembled WGS sequence"/>
</dbReference>
<sequence length="190" mass="21192">MGLHFWVFVVGLPVVLFAVAYSQCFWTNFLNCLLIILCSALSFNYAQLLANLINDQAPEWSAFTEFACMWLVFIITFLIAKLICNQLSKFPVRMGKKYDTAFDWVGCGLQTVVLYGWICFSLFSSPVGDDGFAQMMRSGVPSSVGQIYGTVVVGLPSSLGMSMGGQSFDVSKYARTRIQRAQDEVNHDKK</sequence>
<feature type="transmembrane region" description="Helical" evidence="1">
    <location>
        <begin position="6"/>
        <end position="22"/>
    </location>
</feature>
<keyword evidence="1" id="KW-0472">Membrane</keyword>
<evidence type="ECO:0008006" key="4">
    <source>
        <dbReference type="Google" id="ProtNLM"/>
    </source>
</evidence>
<organism evidence="2 3">
    <name type="scientific">Blastopirellula marina</name>
    <dbReference type="NCBI Taxonomy" id="124"/>
    <lineage>
        <taxon>Bacteria</taxon>
        <taxon>Pseudomonadati</taxon>
        <taxon>Planctomycetota</taxon>
        <taxon>Planctomycetia</taxon>
        <taxon>Pirellulales</taxon>
        <taxon>Pirellulaceae</taxon>
        <taxon>Blastopirellula</taxon>
    </lineage>
</organism>
<comment type="caution">
    <text evidence="2">The sequence shown here is derived from an EMBL/GenBank/DDBJ whole genome shotgun (WGS) entry which is preliminary data.</text>
</comment>
<reference evidence="2 3" key="1">
    <citation type="submission" date="2018-02" db="EMBL/GenBank/DDBJ databases">
        <title>Comparative genomes isolates from brazilian mangrove.</title>
        <authorList>
            <person name="Araujo J.E."/>
            <person name="Taketani R.G."/>
            <person name="Silva M.C.P."/>
            <person name="Loureco M.V."/>
            <person name="Andreote F.D."/>
        </authorList>
    </citation>
    <scope>NUCLEOTIDE SEQUENCE [LARGE SCALE GENOMIC DNA]</scope>
    <source>
        <strain evidence="2 3">Hex-1 MGV</strain>
    </source>
</reference>
<evidence type="ECO:0000256" key="1">
    <source>
        <dbReference type="SAM" id="Phobius"/>
    </source>
</evidence>
<protein>
    <recommendedName>
        <fullName evidence="4">Colicin V production protein</fullName>
    </recommendedName>
</protein>
<feature type="transmembrane region" description="Helical" evidence="1">
    <location>
        <begin position="101"/>
        <end position="123"/>
    </location>
</feature>
<feature type="transmembrane region" description="Helical" evidence="1">
    <location>
        <begin position="60"/>
        <end position="80"/>
    </location>
</feature>
<evidence type="ECO:0000313" key="2">
    <source>
        <dbReference type="EMBL" id="PQO32679.1"/>
    </source>
</evidence>
<keyword evidence="1" id="KW-0812">Transmembrane</keyword>
<proteinExistence type="predicted"/>
<dbReference type="EMBL" id="PUHY01000012">
    <property type="protein sequence ID" value="PQO32679.1"/>
    <property type="molecule type" value="Genomic_DNA"/>
</dbReference>